<dbReference type="FunFam" id="3.40.190.10:FF:000035">
    <property type="entry name" value="Molybdate ABC transporter substrate-binding protein"/>
    <property type="match status" value="1"/>
</dbReference>
<dbReference type="AlphaFoldDB" id="A0AAU8LRC1"/>
<dbReference type="InterPro" id="IPR005950">
    <property type="entry name" value="ModA"/>
</dbReference>
<dbReference type="EMBL" id="CP159373">
    <property type="protein sequence ID" value="XCN71706.1"/>
    <property type="molecule type" value="Genomic_DNA"/>
</dbReference>
<dbReference type="PIRSF" id="PIRSF004846">
    <property type="entry name" value="ModA"/>
    <property type="match status" value="1"/>
</dbReference>
<proteinExistence type="inferred from homology"/>
<dbReference type="InterPro" id="IPR050682">
    <property type="entry name" value="ModA/WtpA"/>
</dbReference>
<dbReference type="GO" id="GO:0015689">
    <property type="term" value="P:molybdate ion transport"/>
    <property type="evidence" value="ECO:0007669"/>
    <property type="project" value="InterPro"/>
</dbReference>
<gene>
    <name evidence="8" type="primary">modA</name>
    <name evidence="8" type="ORF">Q3M24_15500</name>
</gene>
<feature type="binding site" evidence="6">
    <location>
        <position position="166"/>
    </location>
    <ligand>
        <name>molybdate</name>
        <dbReference type="ChEBI" id="CHEBI:36264"/>
    </ligand>
</feature>
<feature type="signal peptide" evidence="7">
    <location>
        <begin position="1"/>
        <end position="21"/>
    </location>
</feature>
<dbReference type="PANTHER" id="PTHR30632">
    <property type="entry name" value="MOLYBDATE-BINDING PERIPLASMIC PROTEIN"/>
    <property type="match status" value="1"/>
</dbReference>
<feature type="binding site" evidence="6">
    <location>
        <position position="59"/>
    </location>
    <ligand>
        <name>molybdate</name>
        <dbReference type="ChEBI" id="CHEBI:36264"/>
    </ligand>
</feature>
<reference evidence="8" key="2">
    <citation type="submission" date="2024-06" db="EMBL/GenBank/DDBJ databases">
        <authorList>
            <person name="Plum-Jensen L.E."/>
            <person name="Schramm A."/>
            <person name="Marshall I.P.G."/>
        </authorList>
    </citation>
    <scope>NUCLEOTIDE SEQUENCE</scope>
    <source>
        <strain evidence="8">Rat1</strain>
    </source>
</reference>
<reference evidence="8" key="1">
    <citation type="journal article" date="2024" name="Syst. Appl. Microbiol.">
        <title>First single-strain enrichments of Electrothrix cable bacteria, description of E. aestuarii sp. nov. and E. rattekaaiensis sp. nov., and proposal of a cable bacteria taxonomy following the rules of the SeqCode.</title>
        <authorList>
            <person name="Plum-Jensen L.E."/>
            <person name="Schramm A."/>
            <person name="Marshall I.P.G."/>
        </authorList>
    </citation>
    <scope>NUCLEOTIDE SEQUENCE</scope>
    <source>
        <strain evidence="8">Rat1</strain>
    </source>
</reference>
<evidence type="ECO:0000256" key="6">
    <source>
        <dbReference type="PIRSR" id="PIRSR004846-1"/>
    </source>
</evidence>
<dbReference type="Gene3D" id="3.40.190.10">
    <property type="entry name" value="Periplasmic binding protein-like II"/>
    <property type="match status" value="2"/>
</dbReference>
<dbReference type="GO" id="GO:0046872">
    <property type="term" value="F:metal ion binding"/>
    <property type="evidence" value="ECO:0007669"/>
    <property type="project" value="UniProtKB-KW"/>
</dbReference>
<dbReference type="SUPFAM" id="SSF53850">
    <property type="entry name" value="Periplasmic binding protein-like II"/>
    <property type="match status" value="1"/>
</dbReference>
<comment type="subunit">
    <text evidence="5">The complex is composed of two ATP-binding proteins (ModC), two transmembrane proteins (ModB) and a solute-binding protein (ModA).</text>
</comment>
<accession>A0AAU8LRC1</accession>
<keyword evidence="4 7" id="KW-0732">Signal</keyword>
<sequence length="249" mass="27453">MKIKTLIILFLFHLFPVAASAETVYLSAAASMTDAIKEIITDFHVSHPQVKIQTNFGSSGGLAKQIDQGAPGDIYISANPKWVNYLVEKQLIAPKNNRILAYNKLVFLGEKRSSPLTLEKLTELERIAIGSPKSVPAGQYSKQTLEHAKIYTALKQANKLVLAKDVRQALLYADRGEVDGAFVYQTDALMARNAEILFTVPDDYHDRVAYPVGLTESGAKNAAAKALYEYMGTPDAKKVLQQFGFEVED</sequence>
<feature type="binding site" evidence="6">
    <location>
        <position position="137"/>
    </location>
    <ligand>
        <name>molybdate</name>
        <dbReference type="ChEBI" id="CHEBI:36264"/>
    </ligand>
</feature>
<dbReference type="Pfam" id="PF13531">
    <property type="entry name" value="SBP_bac_11"/>
    <property type="match status" value="1"/>
</dbReference>
<evidence type="ECO:0000313" key="8">
    <source>
        <dbReference type="EMBL" id="XCN71706.1"/>
    </source>
</evidence>
<dbReference type="NCBIfam" id="TIGR01256">
    <property type="entry name" value="modA"/>
    <property type="match status" value="1"/>
</dbReference>
<keyword evidence="2 6" id="KW-0500">Molybdenum</keyword>
<dbReference type="GO" id="GO:0030973">
    <property type="term" value="F:molybdate ion binding"/>
    <property type="evidence" value="ECO:0007669"/>
    <property type="project" value="TreeGrafter"/>
</dbReference>
<feature type="binding site" evidence="6">
    <location>
        <position position="184"/>
    </location>
    <ligand>
        <name>molybdate</name>
        <dbReference type="ChEBI" id="CHEBI:36264"/>
    </ligand>
</feature>
<organism evidence="8">
    <name type="scientific">Candidatus Electrothrix aestuarii</name>
    <dbReference type="NCBI Taxonomy" id="3062594"/>
    <lineage>
        <taxon>Bacteria</taxon>
        <taxon>Pseudomonadati</taxon>
        <taxon>Thermodesulfobacteriota</taxon>
        <taxon>Desulfobulbia</taxon>
        <taxon>Desulfobulbales</taxon>
        <taxon>Desulfobulbaceae</taxon>
        <taxon>Candidatus Electrothrix</taxon>
    </lineage>
</organism>
<evidence type="ECO:0000256" key="2">
    <source>
        <dbReference type="ARBA" id="ARBA00022505"/>
    </source>
</evidence>
<dbReference type="PANTHER" id="PTHR30632:SF0">
    <property type="entry name" value="SULFATE-BINDING PROTEIN"/>
    <property type="match status" value="1"/>
</dbReference>
<comment type="similarity">
    <text evidence="1">Belongs to the bacterial solute-binding protein ModA family.</text>
</comment>
<keyword evidence="3 6" id="KW-0479">Metal-binding</keyword>
<name>A0AAU8LRC1_9BACT</name>
<evidence type="ECO:0000256" key="5">
    <source>
        <dbReference type="ARBA" id="ARBA00062515"/>
    </source>
</evidence>
<feature type="chain" id="PRO_5043526669" evidence="7">
    <location>
        <begin position="22"/>
        <end position="249"/>
    </location>
</feature>
<feature type="binding site" evidence="6">
    <location>
        <position position="31"/>
    </location>
    <ligand>
        <name>molybdate</name>
        <dbReference type="ChEBI" id="CHEBI:36264"/>
    </ligand>
</feature>
<evidence type="ECO:0000256" key="3">
    <source>
        <dbReference type="ARBA" id="ARBA00022723"/>
    </source>
</evidence>
<dbReference type="GO" id="GO:1901359">
    <property type="term" value="F:tungstate binding"/>
    <property type="evidence" value="ECO:0007669"/>
    <property type="project" value="UniProtKB-ARBA"/>
</dbReference>
<evidence type="ECO:0000256" key="7">
    <source>
        <dbReference type="SAM" id="SignalP"/>
    </source>
</evidence>
<evidence type="ECO:0000256" key="1">
    <source>
        <dbReference type="ARBA" id="ARBA00009175"/>
    </source>
</evidence>
<protein>
    <submittedName>
        <fullName evidence="8">Molybdate ABC transporter substrate-binding protein</fullName>
    </submittedName>
</protein>
<evidence type="ECO:0000256" key="4">
    <source>
        <dbReference type="ARBA" id="ARBA00022729"/>
    </source>
</evidence>
<dbReference type="KEGG" id="eaj:Q3M24_15500"/>